<gene>
    <name evidence="1" type="ORF">NHF51_16950</name>
</gene>
<accession>A0AAE9SE60</accession>
<dbReference type="RefSeq" id="WP_252995014.1">
    <property type="nucleotide sequence ID" value="NZ_CP099717.1"/>
</dbReference>
<dbReference type="Proteomes" id="UP001056890">
    <property type="component" value="Chromosome"/>
</dbReference>
<sequence>MADFSAVLQAFKSALCNQVDLGGLFARNSTAYKWKAPWRALLLREAVAWRLQDLLEQSLALSTKGHLLGARILLRSAFETLAMLIYLNKSMRSVVAGNLDFHMFSEKTTRLLLGSRDKTTTIESISILTVLDGANKRYPGLNDWYAALSESTHPNYEGMLVAYSSADEQNHVTTFMNRWDELYGNNHESALNACFEVFLHECDDESSSALEALEIWIEKNDNNLEATKLC</sequence>
<keyword evidence="2" id="KW-1185">Reference proteome</keyword>
<evidence type="ECO:0000313" key="2">
    <source>
        <dbReference type="Proteomes" id="UP001056890"/>
    </source>
</evidence>
<organism evidence="1 2">
    <name type="scientific">Aeromonas encheleia</name>
    <dbReference type="NCBI Taxonomy" id="73010"/>
    <lineage>
        <taxon>Bacteria</taxon>
        <taxon>Pseudomonadati</taxon>
        <taxon>Pseudomonadota</taxon>
        <taxon>Gammaproteobacteria</taxon>
        <taxon>Aeromonadales</taxon>
        <taxon>Aeromonadaceae</taxon>
        <taxon>Aeromonas</taxon>
    </lineage>
</organism>
<name>A0AAE9SE60_9GAMM</name>
<reference evidence="1" key="1">
    <citation type="submission" date="2022-06" db="EMBL/GenBank/DDBJ databases">
        <title>Complete Genome of Aeromonas sp. Strain SOD01 Isolated from an Urban Freshwater Stream.</title>
        <authorList>
            <person name="Williams L.E."/>
            <person name="Brysgel T."/>
            <person name="Capestro E.M."/>
            <person name="Foltz G.V."/>
            <person name="Gardner A.E."/>
            <person name="Ingrassia J."/>
            <person name="Peterson E."/>
            <person name="Arruda J."/>
            <person name="Flaherty I."/>
            <person name="Hunt M."/>
            <person name="Pappas G."/>
            <person name="Ramsaran S."/>
            <person name="Rocha M."/>
        </authorList>
    </citation>
    <scope>NUCLEOTIDE SEQUENCE</scope>
    <source>
        <strain evidence="1">SOD01</strain>
    </source>
</reference>
<protein>
    <submittedName>
        <fullName evidence="1">Uncharacterized protein</fullName>
    </submittedName>
</protein>
<proteinExistence type="predicted"/>
<evidence type="ECO:0000313" key="1">
    <source>
        <dbReference type="EMBL" id="USV57009.1"/>
    </source>
</evidence>
<dbReference type="AlphaFoldDB" id="A0AAE9SE60"/>
<dbReference type="EMBL" id="CP099717">
    <property type="protein sequence ID" value="USV57009.1"/>
    <property type="molecule type" value="Genomic_DNA"/>
</dbReference>